<evidence type="ECO:0000313" key="4">
    <source>
        <dbReference type="Proteomes" id="UP001162889"/>
    </source>
</evidence>
<dbReference type="AlphaFoldDB" id="A0AA41HGH2"/>
<proteinExistence type="predicted"/>
<reference evidence="2" key="2">
    <citation type="submission" date="2022-03" db="EMBL/GenBank/DDBJ databases">
        <title>Genome Encyclopedia of Bacteria and Archaea VI: Functional Genomics of Type Strains.</title>
        <authorList>
            <person name="Whitman W."/>
        </authorList>
    </citation>
    <scope>NUCLEOTIDE SEQUENCE</scope>
    <source>
        <strain evidence="2">HSC-15S17</strain>
    </source>
</reference>
<name>A0AA41HGH2_9BURK</name>
<dbReference type="RefSeq" id="WP_217944558.1">
    <property type="nucleotide sequence ID" value="NZ_JAHTGR010000013.1"/>
</dbReference>
<reference evidence="1" key="1">
    <citation type="submission" date="2021-07" db="EMBL/GenBank/DDBJ databases">
        <title>Characterization of violacein-producing bacteria and related species.</title>
        <authorList>
            <person name="Wilson H.S."/>
            <person name="De Leon M.E."/>
        </authorList>
    </citation>
    <scope>NUCLEOTIDE SEQUENCE</scope>
    <source>
        <strain evidence="1">HSC-15S17</strain>
    </source>
</reference>
<accession>A0AA41HGH2</accession>
<gene>
    <name evidence="1" type="ORF">KVP70_22625</name>
    <name evidence="2" type="ORF">L1274_001115</name>
</gene>
<dbReference type="EMBL" id="JALJZU010000002">
    <property type="protein sequence ID" value="MCP2007422.1"/>
    <property type="molecule type" value="Genomic_DNA"/>
</dbReference>
<dbReference type="Proteomes" id="UP001155901">
    <property type="component" value="Unassembled WGS sequence"/>
</dbReference>
<comment type="caution">
    <text evidence="1">The sequence shown here is derived from an EMBL/GenBank/DDBJ whole genome shotgun (WGS) entry which is preliminary data.</text>
</comment>
<evidence type="ECO:0000313" key="3">
    <source>
        <dbReference type="Proteomes" id="UP001155901"/>
    </source>
</evidence>
<organism evidence="1 3">
    <name type="scientific">Duganella violaceipulchra</name>
    <dbReference type="NCBI Taxonomy" id="2849652"/>
    <lineage>
        <taxon>Bacteria</taxon>
        <taxon>Pseudomonadati</taxon>
        <taxon>Pseudomonadota</taxon>
        <taxon>Betaproteobacteria</taxon>
        <taxon>Burkholderiales</taxon>
        <taxon>Oxalobacteraceae</taxon>
        <taxon>Telluria group</taxon>
        <taxon>Duganella</taxon>
    </lineage>
</organism>
<protein>
    <recommendedName>
        <fullName evidence="5">Apea-like HEPN domain-containing protein</fullName>
    </recommendedName>
</protein>
<evidence type="ECO:0000313" key="1">
    <source>
        <dbReference type="EMBL" id="MBV6323736.1"/>
    </source>
</evidence>
<evidence type="ECO:0000313" key="2">
    <source>
        <dbReference type="EMBL" id="MCP2007422.1"/>
    </source>
</evidence>
<evidence type="ECO:0008006" key="5">
    <source>
        <dbReference type="Google" id="ProtNLM"/>
    </source>
</evidence>
<sequence>MAACHLKYPALSACASASVVIRVRAINDLTAFTEAMDSLSIYRGLWQLHIQKKIALFSMISDETHSSGAVVKVGNIHTVHLPDGSMTRSAHWHEDASNHEKPIEIKGFDVIEKKVGALIAKLNKATNQYHNFCGKALLSYVAAIDKVDQEARFVALWLCLELITGADDAKEIIRRTAFFFAEGDVAKAQLRSLRAARNSHVHAGVKPGGIDVKNFQMCVFVEALLGFIIINHFKFSKASEWRDFMSTATDLGTIDQQMARLRLVKRLVTLSATPA</sequence>
<dbReference type="Proteomes" id="UP001162889">
    <property type="component" value="Unassembled WGS sequence"/>
</dbReference>
<keyword evidence="4" id="KW-1185">Reference proteome</keyword>
<dbReference type="EMBL" id="JAHTGR010000013">
    <property type="protein sequence ID" value="MBV6323736.1"/>
    <property type="molecule type" value="Genomic_DNA"/>
</dbReference>